<accession>B9IFD7</accession>
<evidence type="ECO:0000256" key="1">
    <source>
        <dbReference type="SAM" id="MobiDB-lite"/>
    </source>
</evidence>
<dbReference type="InParanoid" id="B9IFD7"/>
<dbReference type="HOGENOM" id="CLU_184056_0_0_1"/>
<dbReference type="Gramene" id="Potri.015G098500.1.v4.1">
    <property type="protein sequence ID" value="Potri.015G098500.1.v4.1"/>
    <property type="gene ID" value="Potri.015G098500.v4.1"/>
</dbReference>
<sequence>MEANYKQRGWFSTSSVKLVMSLHQASNPSSSTVHYDSSVNPSRSSSVASVRRKNDGNLDHPHNIYNGQDKFLTGDESIDARAASYISSVRQRFRLE</sequence>
<organism evidence="2 3">
    <name type="scientific">Populus trichocarpa</name>
    <name type="common">Western balsam poplar</name>
    <name type="synonym">Populus balsamifera subsp. trichocarpa</name>
    <dbReference type="NCBI Taxonomy" id="3694"/>
    <lineage>
        <taxon>Eukaryota</taxon>
        <taxon>Viridiplantae</taxon>
        <taxon>Streptophyta</taxon>
        <taxon>Embryophyta</taxon>
        <taxon>Tracheophyta</taxon>
        <taxon>Spermatophyta</taxon>
        <taxon>Magnoliopsida</taxon>
        <taxon>eudicotyledons</taxon>
        <taxon>Gunneridae</taxon>
        <taxon>Pentapetalae</taxon>
        <taxon>rosids</taxon>
        <taxon>fabids</taxon>
        <taxon>Malpighiales</taxon>
        <taxon>Salicaceae</taxon>
        <taxon>Saliceae</taxon>
        <taxon>Populus</taxon>
    </lineage>
</organism>
<dbReference type="AlphaFoldDB" id="B9IFD7"/>
<feature type="region of interest" description="Disordered" evidence="1">
    <location>
        <begin position="27"/>
        <end position="67"/>
    </location>
</feature>
<dbReference type="PANTHER" id="PTHR36030:SF1">
    <property type="entry name" value="CALMODULIN-BINDING DOMAIN-CONTAINING PROTEIN"/>
    <property type="match status" value="1"/>
</dbReference>
<evidence type="ECO:0000313" key="2">
    <source>
        <dbReference type="EMBL" id="PNT01375.1"/>
    </source>
</evidence>
<reference evidence="2 3" key="1">
    <citation type="journal article" date="2006" name="Science">
        <title>The genome of black cottonwood, Populus trichocarpa (Torr. &amp; Gray).</title>
        <authorList>
            <person name="Tuskan G.A."/>
            <person name="Difazio S."/>
            <person name="Jansson S."/>
            <person name="Bohlmann J."/>
            <person name="Grigoriev I."/>
            <person name="Hellsten U."/>
            <person name="Putnam N."/>
            <person name="Ralph S."/>
            <person name="Rombauts S."/>
            <person name="Salamov A."/>
            <person name="Schein J."/>
            <person name="Sterck L."/>
            <person name="Aerts A."/>
            <person name="Bhalerao R.R."/>
            <person name="Bhalerao R.P."/>
            <person name="Blaudez D."/>
            <person name="Boerjan W."/>
            <person name="Brun A."/>
            <person name="Brunner A."/>
            <person name="Busov V."/>
            <person name="Campbell M."/>
            <person name="Carlson J."/>
            <person name="Chalot M."/>
            <person name="Chapman J."/>
            <person name="Chen G.L."/>
            <person name="Cooper D."/>
            <person name="Coutinho P.M."/>
            <person name="Couturier J."/>
            <person name="Covert S."/>
            <person name="Cronk Q."/>
            <person name="Cunningham R."/>
            <person name="Davis J."/>
            <person name="Degroeve S."/>
            <person name="Dejardin A."/>
            <person name="Depamphilis C."/>
            <person name="Detter J."/>
            <person name="Dirks B."/>
            <person name="Dubchak I."/>
            <person name="Duplessis S."/>
            <person name="Ehlting J."/>
            <person name="Ellis B."/>
            <person name="Gendler K."/>
            <person name="Goodstein D."/>
            <person name="Gribskov M."/>
            <person name="Grimwood J."/>
            <person name="Groover A."/>
            <person name="Gunter L."/>
            <person name="Hamberger B."/>
            <person name="Heinze B."/>
            <person name="Helariutta Y."/>
            <person name="Henrissat B."/>
            <person name="Holligan D."/>
            <person name="Holt R."/>
            <person name="Huang W."/>
            <person name="Islam-Faridi N."/>
            <person name="Jones S."/>
            <person name="Jones-Rhoades M."/>
            <person name="Jorgensen R."/>
            <person name="Joshi C."/>
            <person name="Kangasjarvi J."/>
            <person name="Karlsson J."/>
            <person name="Kelleher C."/>
            <person name="Kirkpatrick R."/>
            <person name="Kirst M."/>
            <person name="Kohler A."/>
            <person name="Kalluri U."/>
            <person name="Larimer F."/>
            <person name="Leebens-Mack J."/>
            <person name="Leple J.C."/>
            <person name="Locascio P."/>
            <person name="Lou Y."/>
            <person name="Lucas S."/>
            <person name="Martin F."/>
            <person name="Montanini B."/>
            <person name="Napoli C."/>
            <person name="Nelson D.R."/>
            <person name="Nelson C."/>
            <person name="Nieminen K."/>
            <person name="Nilsson O."/>
            <person name="Pereda V."/>
            <person name="Peter G."/>
            <person name="Philippe R."/>
            <person name="Pilate G."/>
            <person name="Poliakov A."/>
            <person name="Razumovskaya J."/>
            <person name="Richardson P."/>
            <person name="Rinaldi C."/>
            <person name="Ritland K."/>
            <person name="Rouze P."/>
            <person name="Ryaboy D."/>
            <person name="Schmutz J."/>
            <person name="Schrader J."/>
            <person name="Segerman B."/>
            <person name="Shin H."/>
            <person name="Siddiqui A."/>
            <person name="Sterky F."/>
            <person name="Terry A."/>
            <person name="Tsai C.J."/>
            <person name="Uberbacher E."/>
            <person name="Unneberg P."/>
            <person name="Vahala J."/>
            <person name="Wall K."/>
            <person name="Wessler S."/>
            <person name="Yang G."/>
            <person name="Yin T."/>
            <person name="Douglas C."/>
            <person name="Marra M."/>
            <person name="Sandberg G."/>
            <person name="Van de Peer Y."/>
            <person name="Rokhsar D."/>
        </authorList>
    </citation>
    <scope>NUCLEOTIDE SEQUENCE [LARGE SCALE GENOMIC DNA]</scope>
    <source>
        <strain evidence="3">cv. Nisqually</strain>
    </source>
</reference>
<protein>
    <submittedName>
        <fullName evidence="2">Uncharacterized protein</fullName>
    </submittedName>
</protein>
<proteinExistence type="predicted"/>
<gene>
    <name evidence="2" type="ORF">POPTR_015G098500</name>
</gene>
<dbReference type="Proteomes" id="UP000006729">
    <property type="component" value="Chromosome 15"/>
</dbReference>
<feature type="compositionally biased region" description="Low complexity" evidence="1">
    <location>
        <begin position="37"/>
        <end position="49"/>
    </location>
</feature>
<feature type="compositionally biased region" description="Basic and acidic residues" evidence="1">
    <location>
        <begin position="52"/>
        <end position="62"/>
    </location>
</feature>
<evidence type="ECO:0000313" key="3">
    <source>
        <dbReference type="Proteomes" id="UP000006729"/>
    </source>
</evidence>
<keyword evidence="3" id="KW-1185">Reference proteome</keyword>
<dbReference type="PANTHER" id="PTHR36030">
    <property type="entry name" value="CALMODULIN-BINDING DOMAIN-CONTAINING PROTEIN"/>
    <property type="match status" value="1"/>
</dbReference>
<dbReference type="EMBL" id="CM009304">
    <property type="protein sequence ID" value="PNT01375.1"/>
    <property type="molecule type" value="Genomic_DNA"/>
</dbReference>
<name>B9IFD7_POPTR</name>